<dbReference type="RefSeq" id="WP_019049586.1">
    <property type="nucleotide sequence ID" value="NZ_BAFO02000020.1"/>
</dbReference>
<accession>U5EEF4</accession>
<dbReference type="Proteomes" id="UP000017048">
    <property type="component" value="Unassembled WGS sequence"/>
</dbReference>
<dbReference type="AlphaFoldDB" id="U5EEF4"/>
<comment type="caution">
    <text evidence="1">The sequence shown here is derived from an EMBL/GenBank/DDBJ whole genome shotgun (WGS) entry which is preliminary data.</text>
</comment>
<dbReference type="Gene3D" id="1.20.1290.10">
    <property type="entry name" value="AhpD-like"/>
    <property type="match status" value="1"/>
</dbReference>
<dbReference type="OrthoDB" id="4553971at2"/>
<name>U5EEF4_NOCAS</name>
<dbReference type="eggNOG" id="COG4950">
    <property type="taxonomic scope" value="Bacteria"/>
</dbReference>
<dbReference type="GeneID" id="91513851"/>
<dbReference type="InterPro" id="IPR029032">
    <property type="entry name" value="AhpD-like"/>
</dbReference>
<dbReference type="STRING" id="1824.SAMN05444423_101880"/>
<protein>
    <recommendedName>
        <fullName evidence="3">Carboxymuconolactone decarboxylase-like domain-containing protein</fullName>
    </recommendedName>
</protein>
<dbReference type="EMBL" id="BAFO02000020">
    <property type="protein sequence ID" value="GAD83579.1"/>
    <property type="molecule type" value="Genomic_DNA"/>
</dbReference>
<keyword evidence="2" id="KW-1185">Reference proteome</keyword>
<gene>
    <name evidence="1" type="ORF">NCAST_20_01470</name>
</gene>
<evidence type="ECO:0000313" key="2">
    <source>
        <dbReference type="Proteomes" id="UP000017048"/>
    </source>
</evidence>
<dbReference type="SUPFAM" id="SSF69118">
    <property type="entry name" value="AhpD-like"/>
    <property type="match status" value="1"/>
</dbReference>
<evidence type="ECO:0000313" key="1">
    <source>
        <dbReference type="EMBL" id="GAD83579.1"/>
    </source>
</evidence>
<organism evidence="1 2">
    <name type="scientific">Nocardia asteroides NBRC 15531</name>
    <dbReference type="NCBI Taxonomy" id="1110697"/>
    <lineage>
        <taxon>Bacteria</taxon>
        <taxon>Bacillati</taxon>
        <taxon>Actinomycetota</taxon>
        <taxon>Actinomycetes</taxon>
        <taxon>Mycobacteriales</taxon>
        <taxon>Nocardiaceae</taxon>
        <taxon>Nocardia</taxon>
    </lineage>
</organism>
<reference evidence="1 2" key="1">
    <citation type="journal article" date="2014" name="BMC Genomics">
        <title>Genome based analysis of type-I polyketide synthase and nonribosomal peptide synthetase gene clusters in seven strains of five representative Nocardia species.</title>
        <authorList>
            <person name="Komaki H."/>
            <person name="Ichikawa N."/>
            <person name="Hosoyama A."/>
            <person name="Takahashi-Nakaguchi A."/>
            <person name="Matsuzawa T."/>
            <person name="Suzuki K."/>
            <person name="Fujita N."/>
            <person name="Gonoi T."/>
        </authorList>
    </citation>
    <scope>NUCLEOTIDE SEQUENCE [LARGE SCALE GENOMIC DNA]</scope>
    <source>
        <strain evidence="1 2">NBRC 15531</strain>
    </source>
</reference>
<evidence type="ECO:0008006" key="3">
    <source>
        <dbReference type="Google" id="ProtNLM"/>
    </source>
</evidence>
<proteinExistence type="predicted"/>
<sequence>MSAEPDVIDTVLGAELAAKVAVVRRSRPVVVDSTQAVHDALFDGPGGRAFGSERLAAVAAHVATLGEAADLAAFYADRAGAQANSAGDAKLTAALQHATRLTTAPATSTRAHVDELLAAGLTETDIVTVAQLTGFVNYQIRLLAGLALIGATR</sequence>